<protein>
    <submittedName>
        <fullName evidence="4">FAD-binding protein</fullName>
    </submittedName>
</protein>
<gene>
    <name evidence="4" type="ORF">G6034_05105</name>
</gene>
<keyword evidence="1" id="KW-0285">Flavoprotein</keyword>
<dbReference type="InterPro" id="IPR036188">
    <property type="entry name" value="FAD/NAD-bd_sf"/>
</dbReference>
<dbReference type="EMBL" id="JAAMFM010000004">
    <property type="protein sequence ID" value="NVM94294.1"/>
    <property type="molecule type" value="Genomic_DNA"/>
</dbReference>
<dbReference type="AlphaFoldDB" id="A0A7Y7IF12"/>
<feature type="domain" description="FAD-dependent oxidoreductase 2 FAD-binding" evidence="3">
    <location>
        <begin position="2"/>
        <end position="68"/>
    </location>
</feature>
<keyword evidence="5" id="KW-1185">Reference proteome</keyword>
<dbReference type="Proteomes" id="UP000543556">
    <property type="component" value="Unassembled WGS sequence"/>
</dbReference>
<dbReference type="GO" id="GO:0016491">
    <property type="term" value="F:oxidoreductase activity"/>
    <property type="evidence" value="ECO:0007669"/>
    <property type="project" value="UniProtKB-KW"/>
</dbReference>
<evidence type="ECO:0000256" key="2">
    <source>
        <dbReference type="ARBA" id="ARBA00023002"/>
    </source>
</evidence>
<reference evidence="4 5" key="1">
    <citation type="submission" date="2020-02" db="EMBL/GenBank/DDBJ databases">
        <title>Genome sequence of strain AETb3-4.</title>
        <authorList>
            <person name="Gao J."/>
            <person name="Zhang X."/>
        </authorList>
    </citation>
    <scope>NUCLEOTIDE SEQUENCE [LARGE SCALE GENOMIC DNA]</scope>
    <source>
        <strain evidence="4 5">AETb3-4</strain>
    </source>
</reference>
<evidence type="ECO:0000256" key="1">
    <source>
        <dbReference type="ARBA" id="ARBA00022630"/>
    </source>
</evidence>
<sequence length="101" mass="10179">MEHQPNPSLAPVGTGPYCTAKIQLGDLGTLAGLGVNKPSEVTTEEGTAISGLIAVGAVSVFGSGYPGYGSHIGPALVFGYRAGRDITKLAASRGVPRVARV</sequence>
<comment type="caution">
    <text evidence="4">The sequence shown here is derived from an EMBL/GenBank/DDBJ whole genome shotgun (WGS) entry which is preliminary data.</text>
</comment>
<organism evidence="4 5">
    <name type="scientific">Arthrobacter wenxiniae</name>
    <dbReference type="NCBI Taxonomy" id="2713570"/>
    <lineage>
        <taxon>Bacteria</taxon>
        <taxon>Bacillati</taxon>
        <taxon>Actinomycetota</taxon>
        <taxon>Actinomycetes</taxon>
        <taxon>Micrococcales</taxon>
        <taxon>Micrococcaceae</taxon>
        <taxon>Arthrobacter</taxon>
    </lineage>
</organism>
<evidence type="ECO:0000313" key="5">
    <source>
        <dbReference type="Proteomes" id="UP000543556"/>
    </source>
</evidence>
<accession>A0A7Y7IF12</accession>
<evidence type="ECO:0000313" key="4">
    <source>
        <dbReference type="EMBL" id="NVM94294.1"/>
    </source>
</evidence>
<keyword evidence="2" id="KW-0560">Oxidoreductase</keyword>
<proteinExistence type="predicted"/>
<evidence type="ECO:0000259" key="3">
    <source>
        <dbReference type="Pfam" id="PF00890"/>
    </source>
</evidence>
<dbReference type="InterPro" id="IPR003953">
    <property type="entry name" value="FAD-dep_OxRdtase_2_FAD-bd"/>
</dbReference>
<dbReference type="Pfam" id="PF00890">
    <property type="entry name" value="FAD_binding_2"/>
    <property type="match status" value="1"/>
</dbReference>
<name>A0A7Y7IF12_9MICC</name>
<dbReference type="Gene3D" id="3.50.50.60">
    <property type="entry name" value="FAD/NAD(P)-binding domain"/>
    <property type="match status" value="1"/>
</dbReference>
<dbReference type="RefSeq" id="WP_176634007.1">
    <property type="nucleotide sequence ID" value="NZ_JAAMFM010000004.1"/>
</dbReference>